<proteinExistence type="predicted"/>
<sequence>KYTSTYPLDEQGNLEFVKGTFAQKKSEGYVLLDERKQEGKTWDDDKDPIGIARSYNGQITRYLEHEKNDHGYHMAALKENHNPKLYKTTENPYCYFYRVNRKTKLTDLLNDPNGMAKIQGEELVDGFKTIKISLKKEGSLFNSYVWLLPEKNYLPIKYEIVRTTDGSNFWQTDWSEFKKLAGGIWFPGKIELCFWDISEPTTLKVEEMDISPLTKEDFEFKF</sequence>
<gene>
    <name evidence="1" type="ORF">S01H1_22023</name>
</gene>
<accession>X0UER0</accession>
<evidence type="ECO:0000313" key="1">
    <source>
        <dbReference type="EMBL" id="GAF98887.1"/>
    </source>
</evidence>
<dbReference type="EMBL" id="BARS01012334">
    <property type="protein sequence ID" value="GAF98887.1"/>
    <property type="molecule type" value="Genomic_DNA"/>
</dbReference>
<feature type="non-terminal residue" evidence="1">
    <location>
        <position position="222"/>
    </location>
</feature>
<name>X0UER0_9ZZZZ</name>
<reference evidence="1" key="1">
    <citation type="journal article" date="2014" name="Front. Microbiol.">
        <title>High frequency of phylogenetically diverse reductive dehalogenase-homologous genes in deep subseafloor sedimentary metagenomes.</title>
        <authorList>
            <person name="Kawai M."/>
            <person name="Futagami T."/>
            <person name="Toyoda A."/>
            <person name="Takaki Y."/>
            <person name="Nishi S."/>
            <person name="Hori S."/>
            <person name="Arai W."/>
            <person name="Tsubouchi T."/>
            <person name="Morono Y."/>
            <person name="Uchiyama I."/>
            <person name="Ito T."/>
            <person name="Fujiyama A."/>
            <person name="Inagaki F."/>
            <person name="Takami H."/>
        </authorList>
    </citation>
    <scope>NUCLEOTIDE SEQUENCE</scope>
    <source>
        <strain evidence="1">Expedition CK06-06</strain>
    </source>
</reference>
<protein>
    <submittedName>
        <fullName evidence="1">Uncharacterized protein</fullName>
    </submittedName>
</protein>
<feature type="non-terminal residue" evidence="1">
    <location>
        <position position="1"/>
    </location>
</feature>
<dbReference type="AlphaFoldDB" id="X0UER0"/>
<organism evidence="1">
    <name type="scientific">marine sediment metagenome</name>
    <dbReference type="NCBI Taxonomy" id="412755"/>
    <lineage>
        <taxon>unclassified sequences</taxon>
        <taxon>metagenomes</taxon>
        <taxon>ecological metagenomes</taxon>
    </lineage>
</organism>
<comment type="caution">
    <text evidence="1">The sequence shown here is derived from an EMBL/GenBank/DDBJ whole genome shotgun (WGS) entry which is preliminary data.</text>
</comment>